<dbReference type="RefSeq" id="WP_268594171.1">
    <property type="nucleotide sequence ID" value="NZ_JAMDNK010000031.1"/>
</dbReference>
<evidence type="ECO:0000313" key="3">
    <source>
        <dbReference type="Proteomes" id="UP001527181"/>
    </source>
</evidence>
<dbReference type="EMBL" id="JAMDNP010000021">
    <property type="protein sequence ID" value="MCY9761237.1"/>
    <property type="molecule type" value="Genomic_DNA"/>
</dbReference>
<feature type="domain" description="Rho termination factor-like N-terminal" evidence="1">
    <location>
        <begin position="68"/>
        <end position="109"/>
    </location>
</feature>
<comment type="caution">
    <text evidence="2">The sequence shown here is derived from an EMBL/GenBank/DDBJ whole genome shotgun (WGS) entry which is preliminary data.</text>
</comment>
<accession>A0ABT4GWZ5</accession>
<protein>
    <submittedName>
        <fullName evidence="2">Rho termination factor N-terminal domain-containing protein</fullName>
    </submittedName>
</protein>
<dbReference type="Proteomes" id="UP001527181">
    <property type="component" value="Unassembled WGS sequence"/>
</dbReference>
<gene>
    <name evidence="2" type="ORF">M5X12_11690</name>
</gene>
<dbReference type="Pfam" id="PF07498">
    <property type="entry name" value="Rho_N"/>
    <property type="match status" value="1"/>
</dbReference>
<dbReference type="Gene3D" id="1.10.720.10">
    <property type="match status" value="1"/>
</dbReference>
<name>A0ABT4GWZ5_PAEAL</name>
<organism evidence="2 3">
    <name type="scientific">Paenibacillus alvei</name>
    <name type="common">Bacillus alvei</name>
    <dbReference type="NCBI Taxonomy" id="44250"/>
    <lineage>
        <taxon>Bacteria</taxon>
        <taxon>Bacillati</taxon>
        <taxon>Bacillota</taxon>
        <taxon>Bacilli</taxon>
        <taxon>Bacillales</taxon>
        <taxon>Paenibacillaceae</taxon>
        <taxon>Paenibacillus</taxon>
    </lineage>
</organism>
<proteinExistence type="predicted"/>
<dbReference type="SMART" id="SM00959">
    <property type="entry name" value="Rho_N"/>
    <property type="match status" value="1"/>
</dbReference>
<keyword evidence="3" id="KW-1185">Reference proteome</keyword>
<dbReference type="InterPro" id="IPR011112">
    <property type="entry name" value="Rho-like_N"/>
</dbReference>
<evidence type="ECO:0000259" key="1">
    <source>
        <dbReference type="SMART" id="SM00959"/>
    </source>
</evidence>
<evidence type="ECO:0000313" key="2">
    <source>
        <dbReference type="EMBL" id="MCY9761237.1"/>
    </source>
</evidence>
<reference evidence="2 3" key="1">
    <citation type="submission" date="2022-05" db="EMBL/GenBank/DDBJ databases">
        <title>Genome Sequencing of Bee-Associated Microbes.</title>
        <authorList>
            <person name="Dunlap C."/>
        </authorList>
    </citation>
    <scope>NUCLEOTIDE SEQUENCE [LARGE SCALE GENOMIC DNA]</scope>
    <source>
        <strain evidence="2 3">NRRL B-04010</strain>
    </source>
</reference>
<sequence>MVHITYRGENSSLNLYGIRFEPGKPQLVVDPELINQFNLHDDFTVEEVAEVASEVSTPVEAPSSGSEEEAELTLTALKEQAKAASIKGYSTMNKQELIEALEAQSKADFYADAPTS</sequence>